<evidence type="ECO:0000256" key="1">
    <source>
        <dbReference type="ARBA" id="ARBA00022553"/>
    </source>
</evidence>
<dbReference type="Gene3D" id="3.30.565.10">
    <property type="entry name" value="Histidine kinase-like ATPase, C-terminal domain"/>
    <property type="match status" value="1"/>
</dbReference>
<dbReference type="Pfam" id="PF02518">
    <property type="entry name" value="HATPase_c"/>
    <property type="match status" value="1"/>
</dbReference>
<reference evidence="3" key="1">
    <citation type="journal article" date="2020" name="mSystems">
        <title>Genome- and Community-Level Interaction Insights into Carbon Utilization and Element Cycling Functions of Hydrothermarchaeota in Hydrothermal Sediment.</title>
        <authorList>
            <person name="Zhou Z."/>
            <person name="Liu Y."/>
            <person name="Xu W."/>
            <person name="Pan J."/>
            <person name="Luo Z.H."/>
            <person name="Li M."/>
        </authorList>
    </citation>
    <scope>NUCLEOTIDE SEQUENCE [LARGE SCALE GENOMIC DNA]</scope>
    <source>
        <strain evidence="3">SpSt-1217</strain>
    </source>
</reference>
<dbReference type="Gene3D" id="3.30.450.20">
    <property type="entry name" value="PAS domain"/>
    <property type="match status" value="1"/>
</dbReference>
<dbReference type="PANTHER" id="PTHR43547:SF2">
    <property type="entry name" value="HYBRID SIGNAL TRANSDUCTION HISTIDINE KINASE C"/>
    <property type="match status" value="1"/>
</dbReference>
<name>A0A831LC56_9BACT</name>
<evidence type="ECO:0000259" key="2">
    <source>
        <dbReference type="PROSITE" id="PS50109"/>
    </source>
</evidence>
<evidence type="ECO:0000313" key="3">
    <source>
        <dbReference type="EMBL" id="HDR51954.1"/>
    </source>
</evidence>
<dbReference type="InterPro" id="IPR003594">
    <property type="entry name" value="HATPase_dom"/>
</dbReference>
<keyword evidence="1" id="KW-0597">Phosphoprotein</keyword>
<dbReference type="InterPro" id="IPR035965">
    <property type="entry name" value="PAS-like_dom_sf"/>
</dbReference>
<dbReference type="AlphaFoldDB" id="A0A831LC56"/>
<dbReference type="Pfam" id="PF13188">
    <property type="entry name" value="PAS_8"/>
    <property type="match status" value="1"/>
</dbReference>
<dbReference type="SUPFAM" id="SSF55785">
    <property type="entry name" value="PYP-like sensor domain (PAS domain)"/>
    <property type="match status" value="1"/>
</dbReference>
<dbReference type="InterPro" id="IPR005467">
    <property type="entry name" value="His_kinase_dom"/>
</dbReference>
<feature type="domain" description="Histidine kinase" evidence="2">
    <location>
        <begin position="167"/>
        <end position="377"/>
    </location>
</feature>
<comment type="caution">
    <text evidence="3">The sequence shown here is derived from an EMBL/GenBank/DDBJ whole genome shotgun (WGS) entry which is preliminary data.</text>
</comment>
<dbReference type="PANTHER" id="PTHR43547">
    <property type="entry name" value="TWO-COMPONENT HISTIDINE KINASE"/>
    <property type="match status" value="1"/>
</dbReference>
<gene>
    <name evidence="3" type="ORF">ENN90_10120</name>
</gene>
<dbReference type="Proteomes" id="UP000886047">
    <property type="component" value="Unassembled WGS sequence"/>
</dbReference>
<dbReference type="EMBL" id="DSDK01000548">
    <property type="protein sequence ID" value="HDR51954.1"/>
    <property type="molecule type" value="Genomic_DNA"/>
</dbReference>
<protein>
    <submittedName>
        <fullName evidence="3">PAS domain-containing sensor histidine kinase</fullName>
    </submittedName>
</protein>
<proteinExistence type="predicted"/>
<dbReference type="SMART" id="SM00387">
    <property type="entry name" value="HATPase_c"/>
    <property type="match status" value="1"/>
</dbReference>
<dbReference type="GO" id="GO:0000155">
    <property type="term" value="F:phosphorelay sensor kinase activity"/>
    <property type="evidence" value="ECO:0007669"/>
    <property type="project" value="TreeGrafter"/>
</dbReference>
<dbReference type="InterPro" id="IPR036890">
    <property type="entry name" value="HATPase_C_sf"/>
</dbReference>
<accession>A0A831LC56</accession>
<keyword evidence="3" id="KW-0418">Kinase</keyword>
<dbReference type="PROSITE" id="PS50109">
    <property type="entry name" value="HIS_KIN"/>
    <property type="match status" value="1"/>
</dbReference>
<keyword evidence="3" id="KW-0808">Transferase</keyword>
<sequence length="391" mass="44223">MTEKRSTYFAPAERAEPEQIEKDIRLFSKNEIFNTIAESVSSMLVVLNQQRQIVYANRLFLKFLNLSGSQSIMGRRPGEAVNCIHASLTEGGCGTSKFCRTCGAVGAILEAQQGKQSEKECRIITCDNDALDLRVTASPYLSNGREYTIFALHDISHEKRRQTLERVFFHDVLNSAGGISGLSSILTEVKDPEEMVDIAQTIKRATENMIEEIQIQRHLSSAERGDLKLEFKTFSSLELLIDLEKMYSKHEIAGSKKIQINPNAVNIPVTSDPVILRRILGNMLKNALEATLPTAKITIDCRQINHKVRFSVHNPNYIEQDVQLQLFQRSFSTKGTGRGIGTYSMKLFGEKYLKGKVWFKSSPDKGTTFYIDIPENLNEQMKWKFANEQNV</sequence>
<organism evidence="3">
    <name type="scientific">Mariniphaga anaerophila</name>
    <dbReference type="NCBI Taxonomy" id="1484053"/>
    <lineage>
        <taxon>Bacteria</taxon>
        <taxon>Pseudomonadati</taxon>
        <taxon>Bacteroidota</taxon>
        <taxon>Bacteroidia</taxon>
        <taxon>Marinilabiliales</taxon>
        <taxon>Prolixibacteraceae</taxon>
        <taxon>Mariniphaga</taxon>
    </lineage>
</organism>
<dbReference type="InterPro" id="IPR000014">
    <property type="entry name" value="PAS"/>
</dbReference>
<dbReference type="SUPFAM" id="SSF55874">
    <property type="entry name" value="ATPase domain of HSP90 chaperone/DNA topoisomerase II/histidine kinase"/>
    <property type="match status" value="1"/>
</dbReference>